<comment type="caution">
    <text evidence="3">The sequence shown here is derived from an EMBL/GenBank/DDBJ whole genome shotgun (WGS) entry which is preliminary data.</text>
</comment>
<gene>
    <name evidence="3" type="ORF">ACFFJP_06590</name>
</gene>
<organism evidence="3 4">
    <name type="scientific">Rheinheimera tilapiae</name>
    <dbReference type="NCBI Taxonomy" id="875043"/>
    <lineage>
        <taxon>Bacteria</taxon>
        <taxon>Pseudomonadati</taxon>
        <taxon>Pseudomonadota</taxon>
        <taxon>Gammaproteobacteria</taxon>
        <taxon>Chromatiales</taxon>
        <taxon>Chromatiaceae</taxon>
        <taxon>Rheinheimera</taxon>
    </lineage>
</organism>
<dbReference type="Proteomes" id="UP001589813">
    <property type="component" value="Unassembled WGS sequence"/>
</dbReference>
<feature type="transmembrane region" description="Helical" evidence="1">
    <location>
        <begin position="55"/>
        <end position="79"/>
    </location>
</feature>
<proteinExistence type="predicted"/>
<dbReference type="EMBL" id="JBHLXP010000001">
    <property type="protein sequence ID" value="MFC0047951.1"/>
    <property type="molecule type" value="Genomic_DNA"/>
</dbReference>
<reference evidence="3 4" key="1">
    <citation type="submission" date="2024-09" db="EMBL/GenBank/DDBJ databases">
        <authorList>
            <person name="Sun Q."/>
            <person name="Mori K."/>
        </authorList>
    </citation>
    <scope>NUCLEOTIDE SEQUENCE [LARGE SCALE GENOMIC DNA]</scope>
    <source>
        <strain evidence="3 4">KCTC 23315</strain>
    </source>
</reference>
<keyword evidence="1" id="KW-1133">Transmembrane helix</keyword>
<feature type="domain" description="Sulfatase N-terminal" evidence="2">
    <location>
        <begin position="291"/>
        <end position="570"/>
    </location>
</feature>
<evidence type="ECO:0000259" key="2">
    <source>
        <dbReference type="Pfam" id="PF00884"/>
    </source>
</evidence>
<feature type="transmembrane region" description="Helical" evidence="1">
    <location>
        <begin position="91"/>
        <end position="109"/>
    </location>
</feature>
<dbReference type="PANTHER" id="PTHR30443">
    <property type="entry name" value="INNER MEMBRANE PROTEIN"/>
    <property type="match status" value="1"/>
</dbReference>
<dbReference type="InterPro" id="IPR000917">
    <property type="entry name" value="Sulfatase_N"/>
</dbReference>
<keyword evidence="4" id="KW-1185">Reference proteome</keyword>
<keyword evidence="1" id="KW-0812">Transmembrane</keyword>
<accession>A0ABV6BAP5</accession>
<sequence length="660" mass="74130">MSWLLPRPDRRSVWLLLGLSLLCSALELALLQHKYQLFSGGGFLQPHSFGLISERVIYVLAGWLADLSALICAFMLYNLLCRFQTSSRSHLWFALFVLLSYSSYSWLGTELFQYFGDNLDWQVLANLGGGSVLAAISMVLTELSQHLLPVIFGLLLGIALLYCVHLAFRRYRTPICDAQRWWAYAALLVLLLFPLQLQWVATAQPYRFGLEKKLSQQVLAQLINRLTDIDFDGYGAFGINADAHPLNASLYPGAMDVPGNGIDEDGIGGDLPQLQADAPDALMQLPLRAGQHIFLVVLESVRADALFANVEGQAVMPHLAALAKQGSYSEQAYSHTGFTTSSLKALFNRSLSYHPPQQNLLDALQARGYQLNVLSAQAERFGDVLSSARLKRSGQYYFDADSALSDRLDPSLNAGALRLSEQRLLRQLQQRFGEVNWQQPQFFYLNVQAAHYPYHHREMLPLLTTRAINRQQMQPANKALLQLSYYNAVANADWLIGQLQQLMQQQGIAGQSTQFYTSDHGESLFDDGFLGHGHQLNDTQTRVVLVSNRQVTYPKVLGHADLAPLILATAQNVTPPATEDAVLQVVGLVRSPQQIARVDAEGRMLYDFRQQHFRRSDEAPWQDFAQLSAADQQRAQQLINQWGWLRYQQSELYQQQSATP</sequence>
<dbReference type="InterPro" id="IPR040423">
    <property type="entry name" value="PEA_transferase"/>
</dbReference>
<feature type="transmembrane region" description="Helical" evidence="1">
    <location>
        <begin position="181"/>
        <end position="203"/>
    </location>
</feature>
<evidence type="ECO:0000313" key="4">
    <source>
        <dbReference type="Proteomes" id="UP001589813"/>
    </source>
</evidence>
<keyword evidence="1" id="KW-0472">Membrane</keyword>
<dbReference type="RefSeq" id="WP_377241675.1">
    <property type="nucleotide sequence ID" value="NZ_JBHLXP010000001.1"/>
</dbReference>
<evidence type="ECO:0000313" key="3">
    <source>
        <dbReference type="EMBL" id="MFC0047951.1"/>
    </source>
</evidence>
<dbReference type="Gene3D" id="3.40.720.10">
    <property type="entry name" value="Alkaline Phosphatase, subunit A"/>
    <property type="match status" value="1"/>
</dbReference>
<name>A0ABV6BAP5_9GAMM</name>
<dbReference type="SUPFAM" id="SSF53649">
    <property type="entry name" value="Alkaline phosphatase-like"/>
    <property type="match status" value="1"/>
</dbReference>
<dbReference type="PANTHER" id="PTHR30443:SF2">
    <property type="entry name" value="PHOSPHOETHANOLAMINE TRANSFERASE EPTC"/>
    <property type="match status" value="1"/>
</dbReference>
<feature type="transmembrane region" description="Helical" evidence="1">
    <location>
        <begin position="147"/>
        <end position="169"/>
    </location>
</feature>
<protein>
    <submittedName>
        <fullName evidence="3">Sulfatase-like hydrolase/transferase</fullName>
    </submittedName>
</protein>
<dbReference type="Pfam" id="PF00884">
    <property type="entry name" value="Sulfatase"/>
    <property type="match status" value="1"/>
</dbReference>
<evidence type="ECO:0000256" key="1">
    <source>
        <dbReference type="SAM" id="Phobius"/>
    </source>
</evidence>
<dbReference type="InterPro" id="IPR017850">
    <property type="entry name" value="Alkaline_phosphatase_core_sf"/>
</dbReference>